<feature type="compositionally biased region" description="Polar residues" evidence="1">
    <location>
        <begin position="101"/>
        <end position="110"/>
    </location>
</feature>
<keyword evidence="4" id="KW-1185">Reference proteome</keyword>
<reference evidence="3 4" key="1">
    <citation type="journal article" date="2024" name="Commun. Biol.">
        <title>Comparative genomic analysis of thermophilic fungi reveals convergent evolutionary adaptations and gene losses.</title>
        <authorList>
            <person name="Steindorff A.S."/>
            <person name="Aguilar-Pontes M.V."/>
            <person name="Robinson A.J."/>
            <person name="Andreopoulos B."/>
            <person name="LaButti K."/>
            <person name="Kuo A."/>
            <person name="Mondo S."/>
            <person name="Riley R."/>
            <person name="Otillar R."/>
            <person name="Haridas S."/>
            <person name="Lipzen A."/>
            <person name="Grimwood J."/>
            <person name="Schmutz J."/>
            <person name="Clum A."/>
            <person name="Reid I.D."/>
            <person name="Moisan M.C."/>
            <person name="Butler G."/>
            <person name="Nguyen T.T.M."/>
            <person name="Dewar K."/>
            <person name="Conant G."/>
            <person name="Drula E."/>
            <person name="Henrissat B."/>
            <person name="Hansel C."/>
            <person name="Singer S."/>
            <person name="Hutchinson M.I."/>
            <person name="de Vries R.P."/>
            <person name="Natvig D.O."/>
            <person name="Powell A.J."/>
            <person name="Tsang A."/>
            <person name="Grigoriev I.V."/>
        </authorList>
    </citation>
    <scope>NUCLEOTIDE SEQUENCE [LARGE SCALE GENOMIC DNA]</scope>
    <source>
        <strain evidence="3 4">ATCC 24622</strain>
    </source>
</reference>
<name>A0ABR3VGB4_9PEZI</name>
<proteinExistence type="predicted"/>
<gene>
    <name evidence="3" type="ORF">VTK73DRAFT_3659</name>
</gene>
<evidence type="ECO:0000256" key="2">
    <source>
        <dbReference type="SAM" id="SignalP"/>
    </source>
</evidence>
<keyword evidence="2" id="KW-0732">Signal</keyword>
<accession>A0ABR3VGB4</accession>
<dbReference type="EMBL" id="JAZHXJ010002151">
    <property type="protein sequence ID" value="KAL1840829.1"/>
    <property type="molecule type" value="Genomic_DNA"/>
</dbReference>
<evidence type="ECO:0000313" key="4">
    <source>
        <dbReference type="Proteomes" id="UP001586593"/>
    </source>
</evidence>
<organism evidence="3 4">
    <name type="scientific">Phialemonium thermophilum</name>
    <dbReference type="NCBI Taxonomy" id="223376"/>
    <lineage>
        <taxon>Eukaryota</taxon>
        <taxon>Fungi</taxon>
        <taxon>Dikarya</taxon>
        <taxon>Ascomycota</taxon>
        <taxon>Pezizomycotina</taxon>
        <taxon>Sordariomycetes</taxon>
        <taxon>Sordariomycetidae</taxon>
        <taxon>Cephalothecales</taxon>
        <taxon>Cephalothecaceae</taxon>
        <taxon>Phialemonium</taxon>
    </lineage>
</organism>
<feature type="chain" id="PRO_5046540093" evidence="2">
    <location>
        <begin position="32"/>
        <end position="120"/>
    </location>
</feature>
<evidence type="ECO:0000313" key="3">
    <source>
        <dbReference type="EMBL" id="KAL1840829.1"/>
    </source>
</evidence>
<feature type="region of interest" description="Disordered" evidence="1">
    <location>
        <begin position="61"/>
        <end position="120"/>
    </location>
</feature>
<sequence length="120" mass="13423">MDFHCRLGSLMDRACMSWELFLLTILRRASADLRWDTGPDGLRSHSATFYRPCRLQDLLATSHISPGGSAMDPRFPHPPPPPPPPPQEEDEKPLLQRESPVRQSAGSDSDSSNRRMRGTG</sequence>
<comment type="caution">
    <text evidence="3">The sequence shown here is derived from an EMBL/GenBank/DDBJ whole genome shotgun (WGS) entry which is preliminary data.</text>
</comment>
<feature type="signal peptide" evidence="2">
    <location>
        <begin position="1"/>
        <end position="31"/>
    </location>
</feature>
<protein>
    <submittedName>
        <fullName evidence="3">Uncharacterized protein</fullName>
    </submittedName>
</protein>
<feature type="compositionally biased region" description="Pro residues" evidence="1">
    <location>
        <begin position="76"/>
        <end position="86"/>
    </location>
</feature>
<dbReference type="Proteomes" id="UP001586593">
    <property type="component" value="Unassembled WGS sequence"/>
</dbReference>
<evidence type="ECO:0000256" key="1">
    <source>
        <dbReference type="SAM" id="MobiDB-lite"/>
    </source>
</evidence>